<gene>
    <name evidence="1" type="ORF">EDD77_11083</name>
</gene>
<proteinExistence type="predicted"/>
<dbReference type="PANTHER" id="PTHR10000:SF53">
    <property type="entry name" value="5-AMINO-6-(5-PHOSPHO-D-RIBITYLAMINO)URACIL PHOSPHATASE YBJI-RELATED"/>
    <property type="match status" value="1"/>
</dbReference>
<protein>
    <recommendedName>
        <fullName evidence="3">Cof subfamily protein (Haloacid dehalogenase superfamily)/HAD superfamily hydrolase (TIGR01484 family)</fullName>
    </recommendedName>
</protein>
<dbReference type="Gene3D" id="3.30.1240.10">
    <property type="match status" value="1"/>
</dbReference>
<organism evidence="1 2">
    <name type="scientific">Allofournierella massiliensis</name>
    <dbReference type="NCBI Taxonomy" id="1650663"/>
    <lineage>
        <taxon>Bacteria</taxon>
        <taxon>Bacillati</taxon>
        <taxon>Bacillota</taxon>
        <taxon>Clostridia</taxon>
        <taxon>Eubacteriales</taxon>
        <taxon>Oscillospiraceae</taxon>
        <taxon>Allofournierella</taxon>
    </lineage>
</organism>
<accession>A0A4R1QU38</accession>
<dbReference type="EMBL" id="SLUM01000010">
    <property type="protein sequence ID" value="TCL57408.1"/>
    <property type="molecule type" value="Genomic_DNA"/>
</dbReference>
<dbReference type="STRING" id="1650663.GCA_001486665_02082"/>
<dbReference type="InterPro" id="IPR006379">
    <property type="entry name" value="HAD-SF_hydro_IIB"/>
</dbReference>
<evidence type="ECO:0000313" key="1">
    <source>
        <dbReference type="EMBL" id="TCL57408.1"/>
    </source>
</evidence>
<dbReference type="Gene3D" id="3.40.50.1000">
    <property type="entry name" value="HAD superfamily/HAD-like"/>
    <property type="match status" value="1"/>
</dbReference>
<comment type="caution">
    <text evidence="1">The sequence shown here is derived from an EMBL/GenBank/DDBJ whole genome shotgun (WGS) entry which is preliminary data.</text>
</comment>
<dbReference type="PANTHER" id="PTHR10000">
    <property type="entry name" value="PHOSPHOSERINE PHOSPHATASE"/>
    <property type="match status" value="1"/>
</dbReference>
<dbReference type="PROSITE" id="PS01229">
    <property type="entry name" value="COF_2"/>
    <property type="match status" value="1"/>
</dbReference>
<name>A0A4R1QU38_9FIRM</name>
<dbReference type="OrthoDB" id="9814970at2"/>
<dbReference type="Proteomes" id="UP000295184">
    <property type="component" value="Unassembled WGS sequence"/>
</dbReference>
<dbReference type="InterPro" id="IPR023214">
    <property type="entry name" value="HAD_sf"/>
</dbReference>
<dbReference type="RefSeq" id="WP_058965114.1">
    <property type="nucleotide sequence ID" value="NZ_CABKVM010000017.1"/>
</dbReference>
<evidence type="ECO:0008006" key="3">
    <source>
        <dbReference type="Google" id="ProtNLM"/>
    </source>
</evidence>
<dbReference type="GO" id="GO:0016791">
    <property type="term" value="F:phosphatase activity"/>
    <property type="evidence" value="ECO:0007669"/>
    <property type="project" value="TreeGrafter"/>
</dbReference>
<dbReference type="SUPFAM" id="SSF56784">
    <property type="entry name" value="HAD-like"/>
    <property type="match status" value="1"/>
</dbReference>
<dbReference type="InterPro" id="IPR036412">
    <property type="entry name" value="HAD-like_sf"/>
</dbReference>
<dbReference type="AlphaFoldDB" id="A0A4R1QU38"/>
<dbReference type="GO" id="GO:0000287">
    <property type="term" value="F:magnesium ion binding"/>
    <property type="evidence" value="ECO:0007669"/>
    <property type="project" value="TreeGrafter"/>
</dbReference>
<dbReference type="Pfam" id="PF08282">
    <property type="entry name" value="Hydrolase_3"/>
    <property type="match status" value="1"/>
</dbReference>
<sequence>MIQLIVSDIDGTLLPYGQKQLDPSIFSLIHRLSQQGIRFCPASGRQFHSLRKLFGPVQDELCYLCENGAILYGSGTEEAAPILGRTVMEHAPAMGLIQDILALEGCEVLISGANCSYLYQCDDSFVARMRDGTGNHVRVVRSLEEIKEDIIKISAYCPAGAAVPEKALGGKWPGIFRMAVAGAEWLDFTLADKGIGLRQLCGALGIPLENTLAFGDNWNDLPMLEAAGHPYLMASADPRLAEKLPRQCTSVPEVLEHLLETGCLLEC</sequence>
<evidence type="ECO:0000313" key="2">
    <source>
        <dbReference type="Proteomes" id="UP000295184"/>
    </source>
</evidence>
<dbReference type="GO" id="GO:0005829">
    <property type="term" value="C:cytosol"/>
    <property type="evidence" value="ECO:0007669"/>
    <property type="project" value="TreeGrafter"/>
</dbReference>
<reference evidence="1 2" key="1">
    <citation type="submission" date="2019-03" db="EMBL/GenBank/DDBJ databases">
        <title>Genomic Encyclopedia of Type Strains, Phase IV (KMG-IV): sequencing the most valuable type-strain genomes for metagenomic binning, comparative biology and taxonomic classification.</title>
        <authorList>
            <person name="Goeker M."/>
        </authorList>
    </citation>
    <scope>NUCLEOTIDE SEQUENCE [LARGE SCALE GENOMIC DNA]</scope>
    <source>
        <strain evidence="1 2">DSM 100451</strain>
    </source>
</reference>
<dbReference type="NCBIfam" id="TIGR01484">
    <property type="entry name" value="HAD-SF-IIB"/>
    <property type="match status" value="1"/>
</dbReference>